<organism evidence="1 2">
    <name type="scientific">Enterovibrio norvegicus DSM 15893</name>
    <dbReference type="NCBI Taxonomy" id="1121869"/>
    <lineage>
        <taxon>Bacteria</taxon>
        <taxon>Pseudomonadati</taxon>
        <taxon>Pseudomonadota</taxon>
        <taxon>Gammaproteobacteria</taxon>
        <taxon>Vibrionales</taxon>
        <taxon>Vibrionaceae</taxon>
        <taxon>Enterovibrio</taxon>
    </lineage>
</organism>
<protein>
    <submittedName>
        <fullName evidence="1">Uncharacterized protein</fullName>
    </submittedName>
</protein>
<evidence type="ECO:0000313" key="2">
    <source>
        <dbReference type="Proteomes" id="UP000182692"/>
    </source>
</evidence>
<accession>A0A1I5VIA0</accession>
<dbReference type="AlphaFoldDB" id="A0A1I5VIA0"/>
<proteinExistence type="predicted"/>
<evidence type="ECO:0000313" key="1">
    <source>
        <dbReference type="EMBL" id="SFQ07092.1"/>
    </source>
</evidence>
<reference evidence="1 2" key="1">
    <citation type="submission" date="2016-10" db="EMBL/GenBank/DDBJ databases">
        <authorList>
            <person name="de Groot N.N."/>
        </authorList>
    </citation>
    <scope>NUCLEOTIDE SEQUENCE [LARGE SCALE GENOMIC DNA]</scope>
    <source>
        <strain evidence="1 2">DSM 15893</strain>
    </source>
</reference>
<dbReference type="STRING" id="1121869.SAMN03084138_03958"/>
<gene>
    <name evidence="1" type="ORF">SAMN03084138_03958</name>
</gene>
<dbReference type="EMBL" id="FOWR01000038">
    <property type="protein sequence ID" value="SFQ07092.1"/>
    <property type="molecule type" value="Genomic_DNA"/>
</dbReference>
<dbReference type="Proteomes" id="UP000182692">
    <property type="component" value="Unassembled WGS sequence"/>
</dbReference>
<name>A0A1I5VIA0_9GAMM</name>
<sequence length="46" mass="5379">MVNAKATDPLTLQSSNSIEQNPHLHLNFDLNHAPIMHHVLYYRRKI</sequence>